<dbReference type="GO" id="GO:0071805">
    <property type="term" value="P:potassium ion transmembrane transport"/>
    <property type="evidence" value="ECO:0000318"/>
    <property type="project" value="GO_Central"/>
</dbReference>
<sequence>MFESNIPLTIIIIIILIMDFLIRINTQQYQNGQAIRDRWRLIVYQAKKSMLIDFLSIIIMIVFLSIEPQDQYYNLFTLVTLTQYSYVYEILSKSEQLSYFTRPQRGILGLLKFVATLFYILHLFSCVWFWISSLQIEDSWIDFKDLTNKSWQLQYLEALYFAIINVPKNPTEKIHHNLYIISWSIVNCVIGGIMNRHQLKIKLKEIRRCRRCYLNTAISDKNEIIPFALQHYVLIAILFIEQRSTQPYRWKEDDEVDLEIEQALLDQLSDELKEELDKQAHKVFIEKSILLQQFFSDEFRNALFKSIKRKIIPPENTFQIDFNGQHHLCFIEQGHLLYQHKDSKQRSKMNTIITVGEFLCVKEFIIEDPEMELFKAVGYVSLLVLSKQEFLQTLKDFPDDFQKYCQLKDSIILNLDSIVLTKSVYCPACQQFEHSLTHCPYIQLKSNREVVIKRYQHSTNQQRAPFSRRRQKNIFLALSEKELVAEFAKVFSSDNQLIINQQLKIYLNHESDLFESNSVEPPPSNDNIKLTPQMQQASLAPQSAACADLLSSIRIQKNLIRETDIDLKGELRQQLNQGRIIRKMTLHPQNKQIKKSTTTTFTVRHIQDEEVEDKQLAIEFQNSQNENIILLYNKLIKQDQDELIVRQALSQIEPLFWKLNQKTIDNFEVLKNYDYFYCHHNVQQIIDVVNKNIHSWQKDIIDKLQKFMFFPFNYILKYLKLRRNRMNQAIIEKSNKFKRIKNKLRMMQLRSNLHLKKMSTSSNKNIRFSQILPSQFPSQDSIIA</sequence>
<feature type="transmembrane region" description="Helical" evidence="2">
    <location>
        <begin position="109"/>
        <end position="131"/>
    </location>
</feature>
<keyword evidence="2" id="KW-0472">Membrane</keyword>
<evidence type="ECO:0000313" key="4">
    <source>
        <dbReference type="Proteomes" id="UP000000600"/>
    </source>
</evidence>
<dbReference type="KEGG" id="ptm:GSPATT00030594001"/>
<evidence type="ECO:0000256" key="1">
    <source>
        <dbReference type="SAM" id="Coils"/>
    </source>
</evidence>
<dbReference type="GO" id="GO:0005249">
    <property type="term" value="F:voltage-gated potassium channel activity"/>
    <property type="evidence" value="ECO:0000318"/>
    <property type="project" value="GO_Central"/>
</dbReference>
<dbReference type="InterPro" id="IPR050818">
    <property type="entry name" value="KCNH_animal-type"/>
</dbReference>
<gene>
    <name evidence="3" type="ORF">GSPATT00030594001</name>
</gene>
<dbReference type="SUPFAM" id="SSF81324">
    <property type="entry name" value="Voltage-gated potassium channels"/>
    <property type="match status" value="1"/>
</dbReference>
<dbReference type="HOGENOM" id="CLU_007129_0_0_1"/>
<keyword evidence="4" id="KW-1185">Reference proteome</keyword>
<dbReference type="PANTHER" id="PTHR10217:SF435">
    <property type="entry name" value="POTASSIUM VOLTAGE-GATED CHANNEL PROTEIN EAG"/>
    <property type="match status" value="1"/>
</dbReference>
<dbReference type="PANTHER" id="PTHR10217">
    <property type="entry name" value="VOLTAGE AND LIGAND GATED POTASSIUM CHANNEL"/>
    <property type="match status" value="1"/>
</dbReference>
<dbReference type="InParanoid" id="A0BN39"/>
<evidence type="ECO:0000313" key="3">
    <source>
        <dbReference type="EMBL" id="CAK59956.1"/>
    </source>
</evidence>
<feature type="transmembrane region" description="Helical" evidence="2">
    <location>
        <begin position="46"/>
        <end position="66"/>
    </location>
</feature>
<evidence type="ECO:0000256" key="2">
    <source>
        <dbReference type="SAM" id="Phobius"/>
    </source>
</evidence>
<protein>
    <recommendedName>
        <fullName evidence="5">Cyclic nucleotide-binding domain-containing protein</fullName>
    </recommendedName>
</protein>
<dbReference type="Proteomes" id="UP000000600">
    <property type="component" value="Unassembled WGS sequence"/>
</dbReference>
<feature type="transmembrane region" description="Helical" evidence="2">
    <location>
        <begin position="6"/>
        <end position="25"/>
    </location>
</feature>
<dbReference type="AlphaFoldDB" id="A0BN39"/>
<keyword evidence="1" id="KW-0175">Coiled coil</keyword>
<dbReference type="InterPro" id="IPR018490">
    <property type="entry name" value="cNMP-bd_dom_sf"/>
</dbReference>
<feature type="coiled-coil region" evidence="1">
    <location>
        <begin position="251"/>
        <end position="278"/>
    </location>
</feature>
<dbReference type="SUPFAM" id="SSF51206">
    <property type="entry name" value="cAMP-binding domain-like"/>
    <property type="match status" value="1"/>
</dbReference>
<dbReference type="GeneID" id="5013141"/>
<dbReference type="InterPro" id="IPR014710">
    <property type="entry name" value="RmlC-like_jellyroll"/>
</dbReference>
<dbReference type="Gene3D" id="2.60.120.10">
    <property type="entry name" value="Jelly Rolls"/>
    <property type="match status" value="1"/>
</dbReference>
<name>A0BN39_PARTE</name>
<dbReference type="OMA" id="KTIDNFE"/>
<organism evidence="3 4">
    <name type="scientific">Paramecium tetraurelia</name>
    <dbReference type="NCBI Taxonomy" id="5888"/>
    <lineage>
        <taxon>Eukaryota</taxon>
        <taxon>Sar</taxon>
        <taxon>Alveolata</taxon>
        <taxon>Ciliophora</taxon>
        <taxon>Intramacronucleata</taxon>
        <taxon>Oligohymenophorea</taxon>
        <taxon>Peniculida</taxon>
        <taxon>Parameciidae</taxon>
        <taxon>Paramecium</taxon>
    </lineage>
</organism>
<keyword evidence="2" id="KW-0812">Transmembrane</keyword>
<proteinExistence type="predicted"/>
<dbReference type="GO" id="GO:0042391">
    <property type="term" value="P:regulation of membrane potential"/>
    <property type="evidence" value="ECO:0000318"/>
    <property type="project" value="GO_Central"/>
</dbReference>
<dbReference type="Gene3D" id="1.10.287.70">
    <property type="match status" value="1"/>
</dbReference>
<dbReference type="RefSeq" id="XP_001427354.1">
    <property type="nucleotide sequence ID" value="XM_001427317.1"/>
</dbReference>
<dbReference type="OrthoDB" id="297496at2759"/>
<accession>A0BN39</accession>
<keyword evidence="2" id="KW-1133">Transmembrane helix</keyword>
<dbReference type="GO" id="GO:0005886">
    <property type="term" value="C:plasma membrane"/>
    <property type="evidence" value="ECO:0000318"/>
    <property type="project" value="GO_Central"/>
</dbReference>
<reference evidence="3 4" key="1">
    <citation type="journal article" date="2006" name="Nature">
        <title>Global trends of whole-genome duplications revealed by the ciliate Paramecium tetraurelia.</title>
        <authorList>
            <consortium name="Genoscope"/>
            <person name="Aury J.-M."/>
            <person name="Jaillon O."/>
            <person name="Duret L."/>
            <person name="Noel B."/>
            <person name="Jubin C."/>
            <person name="Porcel B.M."/>
            <person name="Segurens B."/>
            <person name="Daubin V."/>
            <person name="Anthouard V."/>
            <person name="Aiach N."/>
            <person name="Arnaiz O."/>
            <person name="Billaut A."/>
            <person name="Beisson J."/>
            <person name="Blanc I."/>
            <person name="Bouhouche K."/>
            <person name="Camara F."/>
            <person name="Duharcourt S."/>
            <person name="Guigo R."/>
            <person name="Gogendeau D."/>
            <person name="Katinka M."/>
            <person name="Keller A.-M."/>
            <person name="Kissmehl R."/>
            <person name="Klotz C."/>
            <person name="Koll F."/>
            <person name="Le Moue A."/>
            <person name="Lepere C."/>
            <person name="Malinsky S."/>
            <person name="Nowacki M."/>
            <person name="Nowak J.K."/>
            <person name="Plattner H."/>
            <person name="Poulain J."/>
            <person name="Ruiz F."/>
            <person name="Serrano V."/>
            <person name="Zagulski M."/>
            <person name="Dessen P."/>
            <person name="Betermier M."/>
            <person name="Weissenbach J."/>
            <person name="Scarpelli C."/>
            <person name="Schachter V."/>
            <person name="Sperling L."/>
            <person name="Meyer E."/>
            <person name="Cohen J."/>
            <person name="Wincker P."/>
        </authorList>
    </citation>
    <scope>NUCLEOTIDE SEQUENCE [LARGE SCALE GENOMIC DNA]</scope>
    <source>
        <strain evidence="3 4">Stock d4-2</strain>
    </source>
</reference>
<dbReference type="EMBL" id="CT868006">
    <property type="protein sequence ID" value="CAK59956.1"/>
    <property type="molecule type" value="Genomic_DNA"/>
</dbReference>
<feature type="transmembrane region" description="Helical" evidence="2">
    <location>
        <begin position="72"/>
        <end position="88"/>
    </location>
</feature>
<evidence type="ECO:0008006" key="5">
    <source>
        <dbReference type="Google" id="ProtNLM"/>
    </source>
</evidence>